<protein>
    <recommendedName>
        <fullName evidence="4">Retrotransposon gag domain-containing protein</fullName>
    </recommendedName>
</protein>
<accession>A0A438FGP0</accession>
<feature type="compositionally biased region" description="Basic and acidic residues" evidence="1">
    <location>
        <begin position="76"/>
        <end position="86"/>
    </location>
</feature>
<comment type="caution">
    <text evidence="2">The sequence shown here is derived from an EMBL/GenBank/DDBJ whole genome shotgun (WGS) entry which is preliminary data.</text>
</comment>
<proteinExistence type="predicted"/>
<feature type="region of interest" description="Disordered" evidence="1">
    <location>
        <begin position="147"/>
        <end position="168"/>
    </location>
</feature>
<feature type="compositionally biased region" description="Polar residues" evidence="1">
    <location>
        <begin position="63"/>
        <end position="75"/>
    </location>
</feature>
<reference evidence="2 3" key="1">
    <citation type="journal article" date="2018" name="PLoS Genet.">
        <title>Population sequencing reveals clonal diversity and ancestral inbreeding in the grapevine cultivar Chardonnay.</title>
        <authorList>
            <person name="Roach M.J."/>
            <person name="Johnson D.L."/>
            <person name="Bohlmann J."/>
            <person name="van Vuuren H.J."/>
            <person name="Jones S.J."/>
            <person name="Pretorius I.S."/>
            <person name="Schmidt S.A."/>
            <person name="Borneman A.R."/>
        </authorList>
    </citation>
    <scope>NUCLEOTIDE SEQUENCE [LARGE SCALE GENOMIC DNA]</scope>
    <source>
        <strain evidence="3">cv. Chardonnay</strain>
        <tissue evidence="2">Leaf</tissue>
    </source>
</reference>
<name>A0A438FGP0_VITVI</name>
<gene>
    <name evidence="2" type="ORF">CK203_105516</name>
</gene>
<feature type="region of interest" description="Disordered" evidence="1">
    <location>
        <begin position="60"/>
        <end position="87"/>
    </location>
</feature>
<evidence type="ECO:0000313" key="3">
    <source>
        <dbReference type="Proteomes" id="UP000288805"/>
    </source>
</evidence>
<evidence type="ECO:0000256" key="1">
    <source>
        <dbReference type="SAM" id="MobiDB-lite"/>
    </source>
</evidence>
<sequence length="168" mass="19275">MEKGDQKLMNLWFMTINKERIKLLEEKLGGVQEGMQRMEVGITDKIQRLEETIAKLSEAFLSSRGSPSHNNYQQEGSRRTNRDTGENIRPFSSKIAKLEFPRFLKMTRRNGSIERRINGGSGFRKAFAEGQGSILWEAFEDEVRARFGPPDSEDFDEALSRVRQTGTL</sequence>
<organism evidence="2 3">
    <name type="scientific">Vitis vinifera</name>
    <name type="common">Grape</name>
    <dbReference type="NCBI Taxonomy" id="29760"/>
    <lineage>
        <taxon>Eukaryota</taxon>
        <taxon>Viridiplantae</taxon>
        <taxon>Streptophyta</taxon>
        <taxon>Embryophyta</taxon>
        <taxon>Tracheophyta</taxon>
        <taxon>Spermatophyta</taxon>
        <taxon>Magnoliopsida</taxon>
        <taxon>eudicotyledons</taxon>
        <taxon>Gunneridae</taxon>
        <taxon>Pentapetalae</taxon>
        <taxon>rosids</taxon>
        <taxon>Vitales</taxon>
        <taxon>Vitaceae</taxon>
        <taxon>Viteae</taxon>
        <taxon>Vitis</taxon>
    </lineage>
</organism>
<dbReference type="Proteomes" id="UP000288805">
    <property type="component" value="Unassembled WGS sequence"/>
</dbReference>
<evidence type="ECO:0000313" key="2">
    <source>
        <dbReference type="EMBL" id="RVW59136.1"/>
    </source>
</evidence>
<dbReference type="EMBL" id="QGNW01000906">
    <property type="protein sequence ID" value="RVW59136.1"/>
    <property type="molecule type" value="Genomic_DNA"/>
</dbReference>
<evidence type="ECO:0008006" key="4">
    <source>
        <dbReference type="Google" id="ProtNLM"/>
    </source>
</evidence>
<dbReference type="AlphaFoldDB" id="A0A438FGP0"/>